<feature type="transmembrane region" description="Helical" evidence="1">
    <location>
        <begin position="7"/>
        <end position="25"/>
    </location>
</feature>
<accession>A0A7R7EIL7</accession>
<dbReference type="EMBL" id="AP024169">
    <property type="protein sequence ID" value="BCN29457.1"/>
    <property type="molecule type" value="Genomic_DNA"/>
</dbReference>
<proteinExistence type="predicted"/>
<evidence type="ECO:0000256" key="1">
    <source>
        <dbReference type="SAM" id="Phobius"/>
    </source>
</evidence>
<keyword evidence="1" id="KW-0472">Membrane</keyword>
<keyword evidence="1" id="KW-0812">Transmembrane</keyword>
<dbReference type="Gene3D" id="3.40.190.10">
    <property type="entry name" value="Periplasmic binding protein-like II"/>
    <property type="match status" value="1"/>
</dbReference>
<evidence type="ECO:0000313" key="2">
    <source>
        <dbReference type="EMBL" id="BCN29457.1"/>
    </source>
</evidence>
<dbReference type="AlphaFoldDB" id="A0A7R7EIL7"/>
<keyword evidence="1" id="KW-1133">Transmembrane helix</keyword>
<dbReference type="SUPFAM" id="SSF53850">
    <property type="entry name" value="Periplasmic binding protein-like II"/>
    <property type="match status" value="1"/>
</dbReference>
<sequence length="783" mass="90969">MKRKAVIPLLIVLLIVIWGGGFYLYQKTQDKSEAISKNKNNKSTTKEVTKTNISDNQEVVLKDAPKKYVYDETKGKERSFYADTSIFAEFQKFNQKVAYCDDKDDIAYYSVEDKTLFKKYSKTNDILEVGGSHILGTTIDYNGTLWGWYINQQTLEWNVISFDQGIKHKIHLDNDKLKKEYKKLWNGKVLLGKNNIYLLGVIPETSKKMFFIFDKTGKLLKEDSTIKDMELISNGELVSIDNKYGIMRWICDGDSIITEDLGIIDNFGPRDLSYDNANQQLYIRGNEGIRRYDINNMNEFETVFDFAVDTSIKDTRTITQFTAQEGKIYLLEEIWVKDKSGHFSGKFRIYTYTPKKAEKKESSITLTVPYKMNFLEEAVKLYEKKYPEREVKIEAAYNSASEFSNDFNNYADRMMTKILTGDYGDLIISSHGLKFTPLLRTDAYMDLTEWIKKVPCYDDLNQSALNALKIDGHLRALPLGINLYYYGINKELAKEVGITDYSKLTWNDLLDIALKWHAEGKTNHTILGVGVSGFDQLDQMINNNVNELINMKEKKCNLNQDWFKELVKKWKQVSDYGVLYGYNEKDLDVKLDDKASIMINGFEKGALLQTYSRRDLTNNWNWNDPSFETSQYYKTNDVIGATQEYLPGICGEKSENYCSIPSIMLSVNDQSKKKEEALQFMEFLLEDEVQSLDSLWGIPLNLKVDKKLWKKNTKRDEWKVASEQKYNEYYDMLSKNYDKIDTLYPNEYTHYISGPMQDYVDGKITLDQAIKKAEQDVWLHLNE</sequence>
<gene>
    <name evidence="2" type="ORF">bsdtb5_07520</name>
</gene>
<protein>
    <recommendedName>
        <fullName evidence="4">Extracellular solute-binding protein</fullName>
    </recommendedName>
</protein>
<organism evidence="2 3">
    <name type="scientific">Anaeromicropila herbilytica</name>
    <dbReference type="NCBI Taxonomy" id="2785025"/>
    <lineage>
        <taxon>Bacteria</taxon>
        <taxon>Bacillati</taxon>
        <taxon>Bacillota</taxon>
        <taxon>Clostridia</taxon>
        <taxon>Lachnospirales</taxon>
        <taxon>Lachnospiraceae</taxon>
        <taxon>Anaeromicropila</taxon>
    </lineage>
</organism>
<keyword evidence="3" id="KW-1185">Reference proteome</keyword>
<dbReference type="PANTHER" id="PTHR43649:SF12">
    <property type="entry name" value="DIACETYLCHITOBIOSE BINDING PROTEIN DASA"/>
    <property type="match status" value="1"/>
</dbReference>
<dbReference type="Proteomes" id="UP000595897">
    <property type="component" value="Chromosome"/>
</dbReference>
<dbReference type="KEGG" id="ahb:bsdtb5_07520"/>
<dbReference type="PANTHER" id="PTHR43649">
    <property type="entry name" value="ARABINOSE-BINDING PROTEIN-RELATED"/>
    <property type="match status" value="1"/>
</dbReference>
<dbReference type="Pfam" id="PF01547">
    <property type="entry name" value="SBP_bac_1"/>
    <property type="match status" value="1"/>
</dbReference>
<evidence type="ECO:0000313" key="3">
    <source>
        <dbReference type="Proteomes" id="UP000595897"/>
    </source>
</evidence>
<reference evidence="2 3" key="1">
    <citation type="submission" date="2020-11" db="EMBL/GenBank/DDBJ databases">
        <title>Draft genome sequencing of a Lachnospiraceae strain isolated from anoxic soil subjected to BSD treatment.</title>
        <authorList>
            <person name="Uek A."/>
            <person name="Tonouchi A."/>
        </authorList>
    </citation>
    <scope>NUCLEOTIDE SEQUENCE [LARGE SCALE GENOMIC DNA]</scope>
    <source>
        <strain evidence="2 3">TB5</strain>
    </source>
</reference>
<dbReference type="InterPro" id="IPR006059">
    <property type="entry name" value="SBP"/>
</dbReference>
<dbReference type="RefSeq" id="WP_271714732.1">
    <property type="nucleotide sequence ID" value="NZ_AP024169.1"/>
</dbReference>
<evidence type="ECO:0008006" key="4">
    <source>
        <dbReference type="Google" id="ProtNLM"/>
    </source>
</evidence>
<dbReference type="InterPro" id="IPR050490">
    <property type="entry name" value="Bact_solute-bd_prot1"/>
</dbReference>
<name>A0A7R7EIL7_9FIRM</name>